<gene>
    <name evidence="3" type="ORF">S12H4_12942</name>
</gene>
<accession>X1S1T8</accession>
<feature type="domain" description="PAS" evidence="1">
    <location>
        <begin position="177"/>
        <end position="247"/>
    </location>
</feature>
<dbReference type="PROSITE" id="PS50887">
    <property type="entry name" value="GGDEF"/>
    <property type="match status" value="1"/>
</dbReference>
<sequence length="357" mass="41128">TKMHGLVNEAEIYRAVRKEFALSKQYTVSILILTDDGSSLRVAETSLSPEKAKVGEKMTGLRMKGYKIDLKKSNIYSQVVREGKTVQVNVSDIIGELLPRPLAHLISKTMGYEKKPCILTPLMRYRKIIGALAMTAPELTDHFIPSVINLAGHISNALEWADKYTERKRAEEMLRESEESLRTLLESITDGVQVQDHELRYLLVNDELARMAQMPKEKLLGRKMIDLFPGVEKTVFYKTYEQVLETGEPVVASDEFVFPDGRRCWYEVHVYPAPQGILVIVTDITERKRAEEALREMATIDPLTSLYNRRRFSEFLAHEIDRTKRYKTDLSIIMFDIDHFKKINDTYGHQRSAIRKK</sequence>
<protein>
    <recommendedName>
        <fullName evidence="4">GGDEF domain-containing protein</fullName>
    </recommendedName>
</protein>
<dbReference type="Gene3D" id="3.30.450.40">
    <property type="match status" value="1"/>
</dbReference>
<dbReference type="Pfam" id="PF08448">
    <property type="entry name" value="PAS_4"/>
    <property type="match status" value="1"/>
</dbReference>
<dbReference type="CDD" id="cd01949">
    <property type="entry name" value="GGDEF"/>
    <property type="match status" value="1"/>
</dbReference>
<organism evidence="3">
    <name type="scientific">marine sediment metagenome</name>
    <dbReference type="NCBI Taxonomy" id="412755"/>
    <lineage>
        <taxon>unclassified sequences</taxon>
        <taxon>metagenomes</taxon>
        <taxon>ecological metagenomes</taxon>
    </lineage>
</organism>
<feature type="non-terminal residue" evidence="3">
    <location>
        <position position="1"/>
    </location>
</feature>
<evidence type="ECO:0000259" key="1">
    <source>
        <dbReference type="PROSITE" id="PS50112"/>
    </source>
</evidence>
<dbReference type="PANTHER" id="PTHR44757">
    <property type="entry name" value="DIGUANYLATE CYCLASE DGCP"/>
    <property type="match status" value="1"/>
</dbReference>
<evidence type="ECO:0000313" key="3">
    <source>
        <dbReference type="EMBL" id="GAI86848.1"/>
    </source>
</evidence>
<dbReference type="SUPFAM" id="SSF55785">
    <property type="entry name" value="PYP-like sensor domain (PAS domain)"/>
    <property type="match status" value="1"/>
</dbReference>
<dbReference type="SMART" id="SM00091">
    <property type="entry name" value="PAS"/>
    <property type="match status" value="1"/>
</dbReference>
<dbReference type="SUPFAM" id="SSF55781">
    <property type="entry name" value="GAF domain-like"/>
    <property type="match status" value="1"/>
</dbReference>
<dbReference type="InterPro" id="IPR000014">
    <property type="entry name" value="PAS"/>
</dbReference>
<dbReference type="NCBIfam" id="TIGR00254">
    <property type="entry name" value="GGDEF"/>
    <property type="match status" value="1"/>
</dbReference>
<dbReference type="InterPro" id="IPR035965">
    <property type="entry name" value="PAS-like_dom_sf"/>
</dbReference>
<dbReference type="PANTHER" id="PTHR44757:SF2">
    <property type="entry name" value="BIOFILM ARCHITECTURE MAINTENANCE PROTEIN MBAA"/>
    <property type="match status" value="1"/>
</dbReference>
<evidence type="ECO:0008006" key="4">
    <source>
        <dbReference type="Google" id="ProtNLM"/>
    </source>
</evidence>
<dbReference type="SUPFAM" id="SSF55073">
    <property type="entry name" value="Nucleotide cyclase"/>
    <property type="match status" value="1"/>
</dbReference>
<dbReference type="PROSITE" id="PS50112">
    <property type="entry name" value="PAS"/>
    <property type="match status" value="1"/>
</dbReference>
<dbReference type="InterPro" id="IPR000160">
    <property type="entry name" value="GGDEF_dom"/>
</dbReference>
<name>X1S1T8_9ZZZZ</name>
<proteinExistence type="predicted"/>
<dbReference type="InterPro" id="IPR043128">
    <property type="entry name" value="Rev_trsase/Diguanyl_cyclase"/>
</dbReference>
<dbReference type="InterPro" id="IPR052155">
    <property type="entry name" value="Biofilm_reg_signaling"/>
</dbReference>
<dbReference type="InterPro" id="IPR013656">
    <property type="entry name" value="PAS_4"/>
</dbReference>
<comment type="caution">
    <text evidence="3">The sequence shown here is derived from an EMBL/GenBank/DDBJ whole genome shotgun (WGS) entry which is preliminary data.</text>
</comment>
<dbReference type="InterPro" id="IPR029787">
    <property type="entry name" value="Nucleotide_cyclase"/>
</dbReference>
<reference evidence="3" key="1">
    <citation type="journal article" date="2014" name="Front. Microbiol.">
        <title>High frequency of phylogenetically diverse reductive dehalogenase-homologous genes in deep subseafloor sedimentary metagenomes.</title>
        <authorList>
            <person name="Kawai M."/>
            <person name="Futagami T."/>
            <person name="Toyoda A."/>
            <person name="Takaki Y."/>
            <person name="Nishi S."/>
            <person name="Hori S."/>
            <person name="Arai W."/>
            <person name="Tsubouchi T."/>
            <person name="Morono Y."/>
            <person name="Uchiyama I."/>
            <person name="Ito T."/>
            <person name="Fujiyama A."/>
            <person name="Inagaki F."/>
            <person name="Takami H."/>
        </authorList>
    </citation>
    <scope>NUCLEOTIDE SEQUENCE</scope>
    <source>
        <strain evidence="3">Expedition CK06-06</strain>
    </source>
</reference>
<dbReference type="Gene3D" id="3.30.70.270">
    <property type="match status" value="1"/>
</dbReference>
<dbReference type="AlphaFoldDB" id="X1S1T8"/>
<dbReference type="InterPro" id="IPR029016">
    <property type="entry name" value="GAF-like_dom_sf"/>
</dbReference>
<dbReference type="NCBIfam" id="TIGR00229">
    <property type="entry name" value="sensory_box"/>
    <property type="match status" value="1"/>
</dbReference>
<dbReference type="EMBL" id="BARW01006172">
    <property type="protein sequence ID" value="GAI86848.1"/>
    <property type="molecule type" value="Genomic_DNA"/>
</dbReference>
<dbReference type="Gene3D" id="3.30.450.20">
    <property type="entry name" value="PAS domain"/>
    <property type="match status" value="1"/>
</dbReference>
<dbReference type="CDD" id="cd00130">
    <property type="entry name" value="PAS"/>
    <property type="match status" value="1"/>
</dbReference>
<evidence type="ECO:0000259" key="2">
    <source>
        <dbReference type="PROSITE" id="PS50887"/>
    </source>
</evidence>
<dbReference type="Pfam" id="PF00990">
    <property type="entry name" value="GGDEF"/>
    <property type="match status" value="1"/>
</dbReference>
<feature type="domain" description="GGDEF" evidence="2">
    <location>
        <begin position="328"/>
        <end position="357"/>
    </location>
</feature>